<protein>
    <recommendedName>
        <fullName evidence="12">Mannosyl-oligosaccharide glucosidase</fullName>
        <ecNumber evidence="12">3.2.1.106</ecNumber>
    </recommendedName>
</protein>
<keyword evidence="4" id="KW-0812">Transmembrane</keyword>
<dbReference type="EC" id="3.2.1.106" evidence="12"/>
<keyword evidence="9" id="KW-0472">Membrane</keyword>
<comment type="similarity">
    <text evidence="3 12">Belongs to the glycosyl hydrolase 63 family.</text>
</comment>
<dbReference type="InterPro" id="IPR031631">
    <property type="entry name" value="Glyco_hydro_63N"/>
</dbReference>
<dbReference type="SUPFAM" id="SSF48208">
    <property type="entry name" value="Six-hairpin glycosidases"/>
    <property type="match status" value="1"/>
</dbReference>
<comment type="catalytic activity">
    <reaction evidence="12">
        <text>N(4)-(alpha-D-Glc-(1-&gt;2)-alpha-D-Glc-(1-&gt;3)-alpha-D-Glc-(1-&gt;3)-alpha-D-Man-(1-&gt;2)-alpha-D-Man-(1-&gt;2)-alpha-D-Man-(1-&gt;3)-[alpha-D-Man-(1-&gt;2)-alpha-D-Man-(1-&gt;3)-[alpha-D-Man-(1-&gt;2)-alpha-D-Man-(1-&gt;6)]-alpha-D-Man-(1-&gt;6)]-beta-D-Man-(1-&gt;4)-beta-D-GlcNAc-(1-&gt;4)-beta-D-GlcNAc)-L-asparaginyl-[protein] + H2O = N(4)-(alpha-D-Glc-(1-&gt;3)-alpha-D-Glc-(1-&gt;3)-alpha-D-Man-(1-&gt;2)-alpha-D-Man-(1-&gt;2)-alpha-D-Man-(1-&gt;3)-[alpha-D-Man-(1-&gt;2)-alpha-D-Man-(1-&gt;3)-[alpha-D-Man-(1-&gt;2)-alpha-D-Man-(1-&gt;6)]-alpha-D-Man-(1-&gt;6)]-beta-D-Man-(1-&gt;4)-beta-D-GlcNAc-(1-&gt;4)-beta-D-GlcNAc)-L-asparaginyl-[protein] + beta-D-glucose</text>
        <dbReference type="Rhea" id="RHEA:55988"/>
        <dbReference type="Rhea" id="RHEA-COMP:12806"/>
        <dbReference type="Rhea" id="RHEA-COMP:14355"/>
        <dbReference type="ChEBI" id="CHEBI:15377"/>
        <dbReference type="ChEBI" id="CHEBI:15903"/>
        <dbReference type="ChEBI" id="CHEBI:59082"/>
        <dbReference type="ChEBI" id="CHEBI:132537"/>
        <dbReference type="EC" id="3.2.1.106"/>
    </reaction>
</comment>
<evidence type="ECO:0000313" key="16">
    <source>
        <dbReference type="Proteomes" id="UP000481153"/>
    </source>
</evidence>
<keyword evidence="6 12" id="KW-0256">Endoplasmic reticulum</keyword>
<comment type="function">
    <text evidence="12">Cleaves the distal alpha 1,2-linked glucose residue from the Glc(3)Man(9)GlcNAc(2) oligosaccharide precursor.</text>
</comment>
<keyword evidence="7" id="KW-0735">Signal-anchor</keyword>
<evidence type="ECO:0000313" key="15">
    <source>
        <dbReference type="EMBL" id="KAF0722647.1"/>
    </source>
</evidence>
<dbReference type="Gene3D" id="2.70.98.110">
    <property type="entry name" value="Glycosyl hydrolase family 63, N-terminal domain"/>
    <property type="match status" value="1"/>
</dbReference>
<evidence type="ECO:0000256" key="9">
    <source>
        <dbReference type="ARBA" id="ARBA00023136"/>
    </source>
</evidence>
<dbReference type="GO" id="GO:0005789">
    <property type="term" value="C:endoplasmic reticulum membrane"/>
    <property type="evidence" value="ECO:0007669"/>
    <property type="project" value="UniProtKB-SubCell"/>
</dbReference>
<dbReference type="Proteomes" id="UP000481153">
    <property type="component" value="Unassembled WGS sequence"/>
</dbReference>
<dbReference type="EMBL" id="VJMJ01000327">
    <property type="protein sequence ID" value="KAF0722647.1"/>
    <property type="molecule type" value="Genomic_DNA"/>
</dbReference>
<dbReference type="GO" id="GO:0005991">
    <property type="term" value="P:trehalose metabolic process"/>
    <property type="evidence" value="ECO:0007669"/>
    <property type="project" value="InterPro"/>
</dbReference>
<dbReference type="InterPro" id="IPR008928">
    <property type="entry name" value="6-hairpin_glycosidase_sf"/>
</dbReference>
<dbReference type="Pfam" id="PF03200">
    <property type="entry name" value="Glyco_hydro_63"/>
    <property type="match status" value="2"/>
</dbReference>
<evidence type="ECO:0000256" key="11">
    <source>
        <dbReference type="ARBA" id="ARBA00023295"/>
    </source>
</evidence>
<dbReference type="InterPro" id="IPR004888">
    <property type="entry name" value="Glycoside_hydrolase_63"/>
</dbReference>
<dbReference type="PANTHER" id="PTHR10412:SF11">
    <property type="entry name" value="MANNOSYL-OLIGOSACCHARIDE GLUCOSIDASE"/>
    <property type="match status" value="1"/>
</dbReference>
<feature type="domain" description="Glycosyl hydrolase family 63 N-terminal" evidence="14">
    <location>
        <begin position="23"/>
        <end position="142"/>
    </location>
</feature>
<evidence type="ECO:0000256" key="6">
    <source>
        <dbReference type="ARBA" id="ARBA00022824"/>
    </source>
</evidence>
<dbReference type="InterPro" id="IPR012341">
    <property type="entry name" value="6hp_glycosidase-like_sf"/>
</dbReference>
<name>A0A6G0W6B8_9STRA</name>
<accession>A0A6G0W6B8</accession>
<evidence type="ECO:0000256" key="10">
    <source>
        <dbReference type="ARBA" id="ARBA00023180"/>
    </source>
</evidence>
<dbReference type="GO" id="GO:0004573">
    <property type="term" value="F:Glc3Man9GlcNAc2 oligosaccharide glucosidase activity"/>
    <property type="evidence" value="ECO:0007669"/>
    <property type="project" value="UniProtKB-UniRule"/>
</dbReference>
<evidence type="ECO:0000256" key="3">
    <source>
        <dbReference type="ARBA" id="ARBA00010833"/>
    </source>
</evidence>
<dbReference type="Pfam" id="PF16923">
    <property type="entry name" value="Glyco_hydro_63N"/>
    <property type="match status" value="1"/>
</dbReference>
<keyword evidence="5 12" id="KW-0378">Hydrolase</keyword>
<evidence type="ECO:0000256" key="12">
    <source>
        <dbReference type="RuleBase" id="RU368089"/>
    </source>
</evidence>
<proteinExistence type="inferred from homology"/>
<dbReference type="GO" id="GO:0004555">
    <property type="term" value="F:alpha,alpha-trehalase activity"/>
    <property type="evidence" value="ECO:0007669"/>
    <property type="project" value="InterPro"/>
</dbReference>
<dbReference type="VEuPathDB" id="FungiDB:AeMF1_011855"/>
<evidence type="ECO:0000256" key="1">
    <source>
        <dbReference type="ARBA" id="ARBA00004648"/>
    </source>
</evidence>
<sequence length="782" mass="87615">MSAALFADCAGVATTGESIDEALRWGTYHSGLYFGVRSRTFPFHVSAGLLWSSTGSQLRHECLESDGLEQYGWQKHDGRHFGSQAIHDQHNNLLLETTFLKPLTSPTTFESRAWATRIAASTLRTTEGLPKTSSLFFYVDLGCEDDALENSCRANVLQGSQWTVNPPRSCRQPVDKKSCLEMELVSEHEEQTLAFHSRIQVHFRGDASLLNVRYFGDSSWNIINVKDKLAALASNPEVHRDAILDNSFDKSASFGIIQVRYDPSAVYDVTVRVLYEEQVEKDSTPVVVFDDLLPSLHERFDTQFSAAFPIHNPALVKLGQAALSNLVGGIGYFYGSTILESADKSIDRTPSLALFTAVPSRPFFPRGFLWDEGFHQLGIVAFDKDLTVQIMDHWLNLMDNDGYISREQIRGALAERRIPKEFVTQHTTHANPPTLLLALEKLIKLWFSWFQRTQAGSEPNTFRWRGRDPDDGKLMPNTLSSGLDDYPRASHPSYDERHVDLAAWMIKGSLILAEVADAIGDAAAAKGYRVFSSSYLEAMEALHWDSEDHLYYDYGLHSADGIFEDHVVIACQSSRGNSIQTTANIAILRSSGGDAGCPESHPRFLYPLGDGSGGLLTKQVFVPKTESLQFVKRVGYVNFFPLFLQTLPGDSPKLGPLAENLARHLLSPHGLLSLSPGDVYFERPNAPGDAPYWRGPIWFNINYLALTSFHYYAKHASDATIRQTYSRLYQYLRDSLIETVGQEFEATGYLYEQYNQRTGRGQRSHPFTGWTALIVNVLAEVY</sequence>
<dbReference type="InterPro" id="IPR031335">
    <property type="entry name" value="Glyco_hydro_63_C"/>
</dbReference>
<dbReference type="InterPro" id="IPR038518">
    <property type="entry name" value="Glyco_hydro_63N_sf"/>
</dbReference>
<evidence type="ECO:0000259" key="14">
    <source>
        <dbReference type="Pfam" id="PF16923"/>
    </source>
</evidence>
<reference evidence="15 16" key="1">
    <citation type="submission" date="2019-07" db="EMBL/GenBank/DDBJ databases">
        <title>Genomics analysis of Aphanomyces spp. identifies a new class of oomycete effector associated with host adaptation.</title>
        <authorList>
            <person name="Gaulin E."/>
        </authorList>
    </citation>
    <scope>NUCLEOTIDE SEQUENCE [LARGE SCALE GENOMIC DNA]</scope>
    <source>
        <strain evidence="15 16">ATCC 201684</strain>
    </source>
</reference>
<dbReference type="Pfam" id="PF01204">
    <property type="entry name" value="Trehalase"/>
    <property type="match status" value="1"/>
</dbReference>
<feature type="domain" description="Glycosyl hydrolase family 63 C-terminal" evidence="13">
    <location>
        <begin position="622"/>
        <end position="780"/>
    </location>
</feature>
<keyword evidence="8" id="KW-1133">Transmembrane helix</keyword>
<comment type="caution">
    <text evidence="15">The sequence shown here is derived from an EMBL/GenBank/DDBJ whole genome shotgun (WGS) entry which is preliminary data.</text>
</comment>
<evidence type="ECO:0000256" key="7">
    <source>
        <dbReference type="ARBA" id="ARBA00022968"/>
    </source>
</evidence>
<keyword evidence="11 12" id="KW-0326">Glycosidase</keyword>
<dbReference type="Gene3D" id="1.50.10.10">
    <property type="match status" value="1"/>
</dbReference>
<evidence type="ECO:0000256" key="4">
    <source>
        <dbReference type="ARBA" id="ARBA00022692"/>
    </source>
</evidence>
<dbReference type="PANTHER" id="PTHR10412">
    <property type="entry name" value="MANNOSYL-OLIGOSACCHARIDE GLUCOSIDASE"/>
    <property type="match status" value="1"/>
</dbReference>
<feature type="domain" description="Glycosyl hydrolase family 63 C-terminal" evidence="13">
    <location>
        <begin position="295"/>
        <end position="444"/>
    </location>
</feature>
<dbReference type="AlphaFoldDB" id="A0A6G0W6B8"/>
<evidence type="ECO:0000256" key="5">
    <source>
        <dbReference type="ARBA" id="ARBA00022801"/>
    </source>
</evidence>
<dbReference type="InterPro" id="IPR001661">
    <property type="entry name" value="Glyco_hydro_37"/>
</dbReference>
<gene>
    <name evidence="15" type="ORF">Ae201684_018246</name>
</gene>
<dbReference type="GO" id="GO:0006487">
    <property type="term" value="P:protein N-linked glycosylation"/>
    <property type="evidence" value="ECO:0007669"/>
    <property type="project" value="UniProtKB-UniRule"/>
</dbReference>
<comment type="similarity">
    <text evidence="2">Belongs to the glycosyl hydrolase 37 family.</text>
</comment>
<evidence type="ECO:0000256" key="8">
    <source>
        <dbReference type="ARBA" id="ARBA00022989"/>
    </source>
</evidence>
<evidence type="ECO:0000256" key="2">
    <source>
        <dbReference type="ARBA" id="ARBA00005615"/>
    </source>
</evidence>
<evidence type="ECO:0000259" key="13">
    <source>
        <dbReference type="Pfam" id="PF03200"/>
    </source>
</evidence>
<keyword evidence="10" id="KW-0325">Glycoprotein</keyword>
<keyword evidence="16" id="KW-1185">Reference proteome</keyword>
<comment type="subcellular location">
    <subcellularLocation>
        <location evidence="1 12">Endoplasmic reticulum membrane</location>
        <topology evidence="1 12">Single-pass type II membrane protein</topology>
    </subcellularLocation>
</comment>
<organism evidence="15 16">
    <name type="scientific">Aphanomyces euteiches</name>
    <dbReference type="NCBI Taxonomy" id="100861"/>
    <lineage>
        <taxon>Eukaryota</taxon>
        <taxon>Sar</taxon>
        <taxon>Stramenopiles</taxon>
        <taxon>Oomycota</taxon>
        <taxon>Saprolegniomycetes</taxon>
        <taxon>Saprolegniales</taxon>
        <taxon>Verrucalvaceae</taxon>
        <taxon>Aphanomyces</taxon>
    </lineage>
</organism>